<proteinExistence type="predicted"/>
<reference evidence="1 2" key="1">
    <citation type="journal article" date="2020" name="Cell">
        <title>Large-Scale Comparative Analyses of Tick Genomes Elucidate Their Genetic Diversity and Vector Capacities.</title>
        <authorList>
            <consortium name="Tick Genome and Microbiome Consortium (TIGMIC)"/>
            <person name="Jia N."/>
            <person name="Wang J."/>
            <person name="Shi W."/>
            <person name="Du L."/>
            <person name="Sun Y."/>
            <person name="Zhan W."/>
            <person name="Jiang J.F."/>
            <person name="Wang Q."/>
            <person name="Zhang B."/>
            <person name="Ji P."/>
            <person name="Bell-Sakyi L."/>
            <person name="Cui X.M."/>
            <person name="Yuan T.T."/>
            <person name="Jiang B.G."/>
            <person name="Yang W.F."/>
            <person name="Lam T.T."/>
            <person name="Chang Q.C."/>
            <person name="Ding S.J."/>
            <person name="Wang X.J."/>
            <person name="Zhu J.G."/>
            <person name="Ruan X.D."/>
            <person name="Zhao L."/>
            <person name="Wei J.T."/>
            <person name="Ye R.Z."/>
            <person name="Que T.C."/>
            <person name="Du C.H."/>
            <person name="Zhou Y.H."/>
            <person name="Cheng J.X."/>
            <person name="Dai P.F."/>
            <person name="Guo W.B."/>
            <person name="Han X.H."/>
            <person name="Huang E.J."/>
            <person name="Li L.F."/>
            <person name="Wei W."/>
            <person name="Gao Y.C."/>
            <person name="Liu J.Z."/>
            <person name="Shao H.Z."/>
            <person name="Wang X."/>
            <person name="Wang C.C."/>
            <person name="Yang T.C."/>
            <person name="Huo Q.B."/>
            <person name="Li W."/>
            <person name="Chen H.Y."/>
            <person name="Chen S.E."/>
            <person name="Zhou L.G."/>
            <person name="Ni X.B."/>
            <person name="Tian J.H."/>
            <person name="Sheng Y."/>
            <person name="Liu T."/>
            <person name="Pan Y.S."/>
            <person name="Xia L.Y."/>
            <person name="Li J."/>
            <person name="Zhao F."/>
            <person name="Cao W.C."/>
        </authorList>
    </citation>
    <scope>NUCLEOTIDE SEQUENCE [LARGE SCALE GENOMIC DNA]</scope>
    <source>
        <strain evidence="1">Iper-2018</strain>
    </source>
</reference>
<evidence type="ECO:0000313" key="1">
    <source>
        <dbReference type="EMBL" id="KAG0420085.1"/>
    </source>
</evidence>
<name>A0AC60PHQ6_IXOPE</name>
<accession>A0AC60PHQ6</accession>
<sequence length="143" mass="17129">MVQQTELMGAIVSALRAPQRPRFELVKPDIFDGFSSSAEAWIDFYEYAAEKNSWVTEQDRIKNMRLYLNGIAKKWYDLHLRDHPAATWSDWKDSFLTSFQENAVERWDRAIFFKFRSGSPLEYFNEKRRLLQLAEQGYRHRQQ</sequence>
<evidence type="ECO:0000313" key="2">
    <source>
        <dbReference type="Proteomes" id="UP000805193"/>
    </source>
</evidence>
<comment type="caution">
    <text evidence="1">The sequence shown here is derived from an EMBL/GenBank/DDBJ whole genome shotgun (WGS) entry which is preliminary data.</text>
</comment>
<keyword evidence="2" id="KW-1185">Reference proteome</keyword>
<gene>
    <name evidence="1" type="ORF">HPB47_003685</name>
</gene>
<protein>
    <submittedName>
        <fullName evidence="1">Uncharacterized protein</fullName>
    </submittedName>
</protein>
<organism evidence="1 2">
    <name type="scientific">Ixodes persulcatus</name>
    <name type="common">Taiga tick</name>
    <dbReference type="NCBI Taxonomy" id="34615"/>
    <lineage>
        <taxon>Eukaryota</taxon>
        <taxon>Metazoa</taxon>
        <taxon>Ecdysozoa</taxon>
        <taxon>Arthropoda</taxon>
        <taxon>Chelicerata</taxon>
        <taxon>Arachnida</taxon>
        <taxon>Acari</taxon>
        <taxon>Parasitiformes</taxon>
        <taxon>Ixodida</taxon>
        <taxon>Ixodoidea</taxon>
        <taxon>Ixodidae</taxon>
        <taxon>Ixodinae</taxon>
        <taxon>Ixodes</taxon>
    </lineage>
</organism>
<dbReference type="EMBL" id="JABSTQ010010546">
    <property type="protein sequence ID" value="KAG0420085.1"/>
    <property type="molecule type" value="Genomic_DNA"/>
</dbReference>
<dbReference type="Proteomes" id="UP000805193">
    <property type="component" value="Unassembled WGS sequence"/>
</dbReference>